<sequence length="565" mass="63667">MPSAASTILSLCATGGLAAVAYGVYLAFIKPRFNPLARLPGPKGNRFIEMRHLGMIMDPRRSPSTYVHFVREYGRNVYIRGPLPWDQRLFTLDPVAMNHVLQHTSDYQKPETSRRLISQLIGVGMLSAEGHVHKRQRRVATPAFSIQAMRDLVPLVFDKAVALRDKWSALMREANIKPGEGHILDVCNWASRVTFDVMGSAGFDYELDAIHNGDNELLRAYTEMFDVAITRNTGGWWDLITLHVPLAGELLPSKAFKFVSRCREVIHRVAGRLIQEKKRKIMEAQAKGQTYGGKDLLSLLLKFNESSEIPPEHHIPDEDILNTINTFIFAGTDTTSLALTWSFFLLSHYPDIQTRLRNELLFVLPTTPLQDLTADEVQSLYTAIAQLPYLDNVTKEVLRLIPPIHSSLRVATRDDYIPISSPIKRKDKNGNISLDDARSIYVPKGTFIYVPIEGFNLDKELWGESAWAFNPDRWDDLPESIKTTPGLYNHLLTFSAGPRACIGMRMAIIEFKVFMFMLLTNFVFSPAPGQQIGKANVVLTRPYVAGREKEGSMLPLLVTPYVPSE</sequence>
<gene>
    <name evidence="1" type="ORF">BDY19DRAFT_992511</name>
</gene>
<accession>A0ACB8U7U7</accession>
<keyword evidence="2" id="KW-1185">Reference proteome</keyword>
<evidence type="ECO:0000313" key="1">
    <source>
        <dbReference type="EMBL" id="KAI0090301.1"/>
    </source>
</evidence>
<protein>
    <submittedName>
        <fullName evidence="1">Cytochrome P450</fullName>
    </submittedName>
</protein>
<evidence type="ECO:0000313" key="2">
    <source>
        <dbReference type="Proteomes" id="UP001055072"/>
    </source>
</evidence>
<dbReference type="Proteomes" id="UP001055072">
    <property type="component" value="Unassembled WGS sequence"/>
</dbReference>
<name>A0ACB8U7U7_9APHY</name>
<proteinExistence type="predicted"/>
<dbReference type="EMBL" id="MU274908">
    <property type="protein sequence ID" value="KAI0090301.1"/>
    <property type="molecule type" value="Genomic_DNA"/>
</dbReference>
<organism evidence="1 2">
    <name type="scientific">Irpex rosettiformis</name>
    <dbReference type="NCBI Taxonomy" id="378272"/>
    <lineage>
        <taxon>Eukaryota</taxon>
        <taxon>Fungi</taxon>
        <taxon>Dikarya</taxon>
        <taxon>Basidiomycota</taxon>
        <taxon>Agaricomycotina</taxon>
        <taxon>Agaricomycetes</taxon>
        <taxon>Polyporales</taxon>
        <taxon>Irpicaceae</taxon>
        <taxon>Irpex</taxon>
    </lineage>
</organism>
<reference evidence="1" key="1">
    <citation type="journal article" date="2021" name="Environ. Microbiol.">
        <title>Gene family expansions and transcriptome signatures uncover fungal adaptations to wood decay.</title>
        <authorList>
            <person name="Hage H."/>
            <person name="Miyauchi S."/>
            <person name="Viragh M."/>
            <person name="Drula E."/>
            <person name="Min B."/>
            <person name="Chaduli D."/>
            <person name="Navarro D."/>
            <person name="Favel A."/>
            <person name="Norest M."/>
            <person name="Lesage-Meessen L."/>
            <person name="Balint B."/>
            <person name="Merenyi Z."/>
            <person name="de Eugenio L."/>
            <person name="Morin E."/>
            <person name="Martinez A.T."/>
            <person name="Baldrian P."/>
            <person name="Stursova M."/>
            <person name="Martinez M.J."/>
            <person name="Novotny C."/>
            <person name="Magnuson J.K."/>
            <person name="Spatafora J.W."/>
            <person name="Maurice S."/>
            <person name="Pangilinan J."/>
            <person name="Andreopoulos W."/>
            <person name="LaButti K."/>
            <person name="Hundley H."/>
            <person name="Na H."/>
            <person name="Kuo A."/>
            <person name="Barry K."/>
            <person name="Lipzen A."/>
            <person name="Henrissat B."/>
            <person name="Riley R."/>
            <person name="Ahrendt S."/>
            <person name="Nagy L.G."/>
            <person name="Grigoriev I.V."/>
            <person name="Martin F."/>
            <person name="Rosso M.N."/>
        </authorList>
    </citation>
    <scope>NUCLEOTIDE SEQUENCE</scope>
    <source>
        <strain evidence="1">CBS 384.51</strain>
    </source>
</reference>
<comment type="caution">
    <text evidence="1">The sequence shown here is derived from an EMBL/GenBank/DDBJ whole genome shotgun (WGS) entry which is preliminary data.</text>
</comment>